<comment type="similarity">
    <text evidence="2">Belongs to the EXO84 family.</text>
</comment>
<dbReference type="Gene3D" id="1.20.58.1220">
    <property type="entry name" value="Exo84p, C-terminal helical domain"/>
    <property type="match status" value="1"/>
</dbReference>
<dbReference type="Gene3D" id="1.20.58.1210">
    <property type="entry name" value="Exo84p, N-terminal helical domain"/>
    <property type="match status" value="1"/>
</dbReference>
<dbReference type="OrthoDB" id="642193at2759"/>
<dbReference type="PANTHER" id="PTHR21426">
    <property type="entry name" value="EXOCYST COMPLEX COMPONENT 8"/>
    <property type="match status" value="1"/>
</dbReference>
<dbReference type="Gene3D" id="2.30.29.30">
    <property type="entry name" value="Pleckstrin-homology domain (PH domain)/Phosphotyrosine-binding domain (PTB)"/>
    <property type="match status" value="1"/>
</dbReference>
<dbReference type="InterPro" id="IPR042560">
    <property type="entry name" value="Exo84_C_2"/>
</dbReference>
<dbReference type="InterPro" id="IPR033961">
    <property type="entry name" value="Exo84"/>
</dbReference>
<dbReference type="Pfam" id="PF16528">
    <property type="entry name" value="Exo84_C"/>
    <property type="match status" value="1"/>
</dbReference>
<feature type="compositionally biased region" description="Pro residues" evidence="13">
    <location>
        <begin position="85"/>
        <end position="94"/>
    </location>
</feature>
<evidence type="ECO:0000256" key="6">
    <source>
        <dbReference type="ARBA" id="ARBA00022927"/>
    </source>
</evidence>
<keyword evidence="16" id="KW-1185">Reference proteome</keyword>
<dbReference type="GO" id="GO:0000145">
    <property type="term" value="C:exocyst"/>
    <property type="evidence" value="ECO:0007669"/>
    <property type="project" value="InterPro"/>
</dbReference>
<evidence type="ECO:0000256" key="10">
    <source>
        <dbReference type="ARBA" id="ARBA00065378"/>
    </source>
</evidence>
<evidence type="ECO:0000256" key="13">
    <source>
        <dbReference type="SAM" id="MobiDB-lite"/>
    </source>
</evidence>
<dbReference type="InterPro" id="IPR042561">
    <property type="entry name" value="Exo84_C_1"/>
</dbReference>
<evidence type="ECO:0000256" key="4">
    <source>
        <dbReference type="ARBA" id="ARBA00022448"/>
    </source>
</evidence>
<feature type="compositionally biased region" description="Basic and acidic residues" evidence="13">
    <location>
        <begin position="46"/>
        <end position="57"/>
    </location>
</feature>
<feature type="region of interest" description="Disordered" evidence="13">
    <location>
        <begin position="212"/>
        <end position="235"/>
    </location>
</feature>
<keyword evidence="7 12" id="KW-0175">Coiled coil</keyword>
<protein>
    <recommendedName>
        <fullName evidence="3">Exocyst complex component EXO84</fullName>
    </recommendedName>
    <alternativeName>
        <fullName evidence="11">Exocyst complex component exo84</fullName>
    </alternativeName>
</protein>
<dbReference type="Pfam" id="PF08700">
    <property type="entry name" value="VPS51_Exo84_N"/>
    <property type="match status" value="1"/>
</dbReference>
<comment type="function">
    <text evidence="9">Involved in the secretory pathway as part of the exocyst complex which tethers secretory vesicles to the sites of exocytosis. Plays a role in both the assembly of the exocyst and the polarization of this complex to specific sites of the plasma membrane for exocytosis. Also involved in assembly of the spliceosome.</text>
</comment>
<dbReference type="FunFam" id="2.30.29.30:FF:000264">
    <property type="entry name" value="Potential exocyst complex component Exo84"/>
    <property type="match status" value="1"/>
</dbReference>
<feature type="compositionally biased region" description="Low complexity" evidence="13">
    <location>
        <begin position="102"/>
        <end position="123"/>
    </location>
</feature>
<dbReference type="InterPro" id="IPR011993">
    <property type="entry name" value="PH-like_dom_sf"/>
</dbReference>
<evidence type="ECO:0000313" key="16">
    <source>
        <dbReference type="Proteomes" id="UP001149165"/>
    </source>
</evidence>
<dbReference type="AlphaFoldDB" id="A0A9W9EKE5"/>
<keyword evidence="5" id="KW-0268">Exocytosis</keyword>
<comment type="caution">
    <text evidence="15">The sequence shown here is derived from an EMBL/GenBank/DDBJ whole genome shotgun (WGS) entry which is preliminary data.</text>
</comment>
<gene>
    <name evidence="15" type="ORF">N7456_012772</name>
</gene>
<dbReference type="GO" id="GO:0006887">
    <property type="term" value="P:exocytosis"/>
    <property type="evidence" value="ECO:0007669"/>
    <property type="project" value="UniProtKB-KW"/>
</dbReference>
<evidence type="ECO:0000256" key="2">
    <source>
        <dbReference type="ARBA" id="ARBA00007210"/>
    </source>
</evidence>
<evidence type="ECO:0000256" key="1">
    <source>
        <dbReference type="ARBA" id="ARBA00004398"/>
    </source>
</evidence>
<evidence type="ECO:0000256" key="9">
    <source>
        <dbReference type="ARBA" id="ARBA00057052"/>
    </source>
</evidence>
<comment type="subunit">
    <text evidence="10">Component of the exocyst complex.</text>
</comment>
<reference evidence="15" key="2">
    <citation type="journal article" date="2023" name="IMA Fungus">
        <title>Comparative genomic study of the Penicillium genus elucidates a diverse pangenome and 15 lateral gene transfer events.</title>
        <authorList>
            <person name="Petersen C."/>
            <person name="Sorensen T."/>
            <person name="Nielsen M.R."/>
            <person name="Sondergaard T.E."/>
            <person name="Sorensen J.L."/>
            <person name="Fitzpatrick D.A."/>
            <person name="Frisvad J.C."/>
            <person name="Nielsen K.L."/>
        </authorList>
    </citation>
    <scope>NUCLEOTIDE SEQUENCE</scope>
    <source>
        <strain evidence="15">IBT 30069</strain>
    </source>
</reference>
<evidence type="ECO:0000256" key="12">
    <source>
        <dbReference type="SAM" id="Coils"/>
    </source>
</evidence>
<evidence type="ECO:0000256" key="3">
    <source>
        <dbReference type="ARBA" id="ARBA00021269"/>
    </source>
</evidence>
<accession>A0A9W9EKE5</accession>
<feature type="domain" description="Exocyst component Exo84 C-terminal" evidence="14">
    <location>
        <begin position="459"/>
        <end position="659"/>
    </location>
</feature>
<dbReference type="InterPro" id="IPR016159">
    <property type="entry name" value="Cullin_repeat-like_dom_sf"/>
</dbReference>
<feature type="coiled-coil region" evidence="12">
    <location>
        <begin position="146"/>
        <end position="209"/>
    </location>
</feature>
<proteinExistence type="inferred from homology"/>
<evidence type="ECO:0000256" key="5">
    <source>
        <dbReference type="ARBA" id="ARBA00022483"/>
    </source>
</evidence>
<organism evidence="15 16">
    <name type="scientific">Penicillium angulare</name>
    <dbReference type="NCBI Taxonomy" id="116970"/>
    <lineage>
        <taxon>Eukaryota</taxon>
        <taxon>Fungi</taxon>
        <taxon>Dikarya</taxon>
        <taxon>Ascomycota</taxon>
        <taxon>Pezizomycotina</taxon>
        <taxon>Eurotiomycetes</taxon>
        <taxon>Eurotiomycetidae</taxon>
        <taxon>Eurotiales</taxon>
        <taxon>Aspergillaceae</taxon>
        <taxon>Penicillium</taxon>
    </lineage>
</organism>
<dbReference type="GO" id="GO:0006893">
    <property type="term" value="P:Golgi to plasma membrane transport"/>
    <property type="evidence" value="ECO:0007669"/>
    <property type="project" value="TreeGrafter"/>
</dbReference>
<dbReference type="Pfam" id="PF25345">
    <property type="entry name" value="PH_EXO84"/>
    <property type="match status" value="1"/>
</dbReference>
<dbReference type="GO" id="GO:0015031">
    <property type="term" value="P:protein transport"/>
    <property type="evidence" value="ECO:0007669"/>
    <property type="project" value="UniProtKB-KW"/>
</dbReference>
<feature type="region of interest" description="Disordered" evidence="13">
    <location>
        <begin position="1"/>
        <end position="126"/>
    </location>
</feature>
<dbReference type="InterPro" id="IPR032403">
    <property type="entry name" value="Exo84_C"/>
</dbReference>
<dbReference type="GO" id="GO:0030133">
    <property type="term" value="C:transport vesicle"/>
    <property type="evidence" value="ECO:0007669"/>
    <property type="project" value="UniProtKB-SubCell"/>
</dbReference>
<reference evidence="15" key="1">
    <citation type="submission" date="2022-11" db="EMBL/GenBank/DDBJ databases">
        <authorList>
            <person name="Petersen C."/>
        </authorList>
    </citation>
    <scope>NUCLEOTIDE SEQUENCE</scope>
    <source>
        <strain evidence="15">IBT 30069</strain>
    </source>
</reference>
<feature type="region of interest" description="Disordered" evidence="13">
    <location>
        <begin position="427"/>
        <end position="447"/>
    </location>
</feature>
<sequence>MEGRGLTLRSKSRRQRPQISAPKPISGPLPPNTKAPDAGQGALDVGKAKAKDNDRAPQSDATSDLVKRRYSTRFNNPGDVDTSAPPVPAIPPPISGGGFGGLPSTTPAQRQPSPANGAPSSSPKVDLNVLRDPSLPVERYVANLLANASEEEIQNYQQSLRKVKNRTSTDLQQNVYQNRTQFIKISKEAEKLKDEMRTLRTLMAELTNALGQTTVGNTPNPMSPVDDQFPKRNSNRSSVANLESMWSVQLQTLWKTVEGSQKFLPAVPGRHIVLETGHWAELDSATWKPKRPVHIVLLNDHLLVAAKKRKRVDPNHPAHRGPVPTKLVAEECWPLQDIDMIDLAANLGTGAAREEALDRGIANAISIRVGTKPFTYRQDKRDTSTKNELLATFRKTVEDLRRNLRSETEAASKPLEAYGYLTGRHMSHSQSNDQFELTDGPRDKSELRIDVDGKQQNLRWVEGQVDELDIDIALQRFEAAVSSIERLRKLARGLKGNTIAQDVINAKVDGRATRLAGILSRALVDTHSFPTATKTNVTWLSRLGFEDQARETYLRARTDVIAKRIRACVFEGDLPLYIFQISFVYFSLIKNTVGIFQQCFSPLMSSSSIRWAKHHLDGFNALLSRQLSSVQRGTSVWAKCLDIVHEHAAQLNSVGIDFTDLVAQGLEDPSESVGPRAIQPGELAAPSTLASIESFSSSS</sequence>
<dbReference type="EMBL" id="JAPQKH010000008">
    <property type="protein sequence ID" value="KAJ5083345.1"/>
    <property type="molecule type" value="Genomic_DNA"/>
</dbReference>
<evidence type="ECO:0000313" key="15">
    <source>
        <dbReference type="EMBL" id="KAJ5083345.1"/>
    </source>
</evidence>
<dbReference type="PANTHER" id="PTHR21426:SF12">
    <property type="entry name" value="EXOCYST COMPLEX COMPONENT 8"/>
    <property type="match status" value="1"/>
</dbReference>
<evidence type="ECO:0000256" key="11">
    <source>
        <dbReference type="ARBA" id="ARBA00071741"/>
    </source>
</evidence>
<dbReference type="SUPFAM" id="SSF74788">
    <property type="entry name" value="Cullin repeat-like"/>
    <property type="match status" value="1"/>
</dbReference>
<evidence type="ECO:0000256" key="7">
    <source>
        <dbReference type="ARBA" id="ARBA00023054"/>
    </source>
</evidence>
<keyword evidence="6" id="KW-0653">Protein transport</keyword>
<evidence type="ECO:0000256" key="8">
    <source>
        <dbReference type="ARBA" id="ARBA00023329"/>
    </source>
</evidence>
<dbReference type="Proteomes" id="UP001149165">
    <property type="component" value="Unassembled WGS sequence"/>
</dbReference>
<comment type="subcellular location">
    <subcellularLocation>
        <location evidence="1">Cytoplasmic vesicle</location>
        <location evidence="1">Secretory vesicle</location>
    </subcellularLocation>
</comment>
<evidence type="ECO:0000259" key="14">
    <source>
        <dbReference type="Pfam" id="PF16528"/>
    </source>
</evidence>
<keyword evidence="8" id="KW-0968">Cytoplasmic vesicle</keyword>
<keyword evidence="4" id="KW-0813">Transport</keyword>
<name>A0A9W9EKE5_9EURO</name>